<reference evidence="3" key="1">
    <citation type="journal article" date="2019" name="Int. J. Syst. Evol. Microbiol.">
        <title>The Global Catalogue of Microorganisms (GCM) 10K type strain sequencing project: providing services to taxonomists for standard genome sequencing and annotation.</title>
        <authorList>
            <consortium name="The Broad Institute Genomics Platform"/>
            <consortium name="The Broad Institute Genome Sequencing Center for Infectious Disease"/>
            <person name="Wu L."/>
            <person name="Ma J."/>
        </authorList>
    </citation>
    <scope>NUCLEOTIDE SEQUENCE [LARGE SCALE GENOMIC DNA]</scope>
    <source>
        <strain evidence="3">CCUG 60214</strain>
    </source>
</reference>
<dbReference type="SMART" id="SM00567">
    <property type="entry name" value="EZ_HEAT"/>
    <property type="match status" value="5"/>
</dbReference>
<proteinExistence type="predicted"/>
<dbReference type="RefSeq" id="WP_380719399.1">
    <property type="nucleotide sequence ID" value="NZ_JBHTLK010000006.1"/>
</dbReference>
<sequence length="952" mass="102473">MTDASGVSHQVTQSASAKGGVVVQIGRDGTVFFGDGLGNGAAGKHAELDGWESAQARLSAYLDAAVEVFERDLGRAGSGWTPVPMQVQQVATRVTTAAGGGRARLPAHEVLGDGDCVLVGEPGSGKTTALMAGALRIIARWRDEVDHTWVPVFVRAVDLVSPRPLPEVLASAVNARFGALGIIRSWSSGFFRDAPAPAGRWLVLVDGLDEVVSVSLRRAVLEMLEGFSRRASATYGFVLTTRPLPDPTARPLPDDGIPDTWGLAKYRMLPLGRKSLADLAGRCFAAAGAAEPDRLVEQFLRAVDRVGVAKLSRVPLMATMLCELYLNRQSDALPASRYRLFDSYTALLGERMFTDDASSVAAQLRAAVVTAFGSPAADEADQLLDHLPDVVAAIALIQRRSPERTTLDLLDKTTQEHRPPRIPENLWRGVVVATARRTGLLTQRGADLVFPHRFIGDFLAARRVAGNRRESAHVFRRMFGSVGGRNPLSRSPFGSSGEDDASDASSFCRFLIETWAGRKRLRWALHLLVRRRDASGLEGCRLVIALAEEGMHLPGGVLAATTAALTRTATRHREPEVRLAAALELAKIKDERSHRLLEALTGDLTSSFEVRLSAAVGMAGLGHDKAPAVLSTLARDHLGSEDSRLAAAFELLQHAPSLGADALHHLAFSPTISVPLRLQASTELLAVDRDRGGDAMTALTNPRTVAPHDRLLAALQLARFDDRRAGAALADLAGERAAAFAVRFSAAVELGRLGDTRRAYWLHQLAIDREVAVPHRLAAAVQLAADDPATARDVVHGLASDPARHPDFRLVATQQLIALEDPRGREVLIDLAVGLPLDDDIRFDVLSDLIRLRDPAALAELARTTDHRANPDPTTVQRAQLTLDRLVDVEGIDGWGGVARLAHLELPIRLKAIDQLSKLNTTRARTLLADLADNTALDLTIRKAAANALKPK</sequence>
<dbReference type="Proteomes" id="UP001597168">
    <property type="component" value="Unassembled WGS sequence"/>
</dbReference>
<dbReference type="SUPFAM" id="SSF48371">
    <property type="entry name" value="ARM repeat"/>
    <property type="match status" value="1"/>
</dbReference>
<dbReference type="InterPro" id="IPR016024">
    <property type="entry name" value="ARM-type_fold"/>
</dbReference>
<feature type="domain" description="Novel STAND NTPase 1" evidence="1">
    <location>
        <begin position="116"/>
        <end position="340"/>
    </location>
</feature>
<dbReference type="EMBL" id="JBHTLK010000006">
    <property type="protein sequence ID" value="MFD1146048.1"/>
    <property type="molecule type" value="Genomic_DNA"/>
</dbReference>
<dbReference type="SUPFAM" id="SSF52540">
    <property type="entry name" value="P-loop containing nucleoside triphosphate hydrolases"/>
    <property type="match status" value="1"/>
</dbReference>
<dbReference type="InterPro" id="IPR004155">
    <property type="entry name" value="PBS_lyase_HEAT"/>
</dbReference>
<comment type="caution">
    <text evidence="2">The sequence shown here is derived from an EMBL/GenBank/DDBJ whole genome shotgun (WGS) entry which is preliminary data.</text>
</comment>
<dbReference type="Pfam" id="PF20703">
    <property type="entry name" value="nSTAND1"/>
    <property type="match status" value="1"/>
</dbReference>
<keyword evidence="3" id="KW-1185">Reference proteome</keyword>
<organism evidence="2 3">
    <name type="scientific">Saccharothrix hoggarensis</name>
    <dbReference type="NCBI Taxonomy" id="913853"/>
    <lineage>
        <taxon>Bacteria</taxon>
        <taxon>Bacillati</taxon>
        <taxon>Actinomycetota</taxon>
        <taxon>Actinomycetes</taxon>
        <taxon>Pseudonocardiales</taxon>
        <taxon>Pseudonocardiaceae</taxon>
        <taxon>Saccharothrix</taxon>
    </lineage>
</organism>
<evidence type="ECO:0000313" key="3">
    <source>
        <dbReference type="Proteomes" id="UP001597168"/>
    </source>
</evidence>
<evidence type="ECO:0000313" key="2">
    <source>
        <dbReference type="EMBL" id="MFD1146048.1"/>
    </source>
</evidence>
<dbReference type="InterPro" id="IPR027417">
    <property type="entry name" value="P-loop_NTPase"/>
</dbReference>
<gene>
    <name evidence="2" type="ORF">ACFQ3T_02795</name>
</gene>
<evidence type="ECO:0000259" key="1">
    <source>
        <dbReference type="Pfam" id="PF20703"/>
    </source>
</evidence>
<accession>A0ABW3QDZ6</accession>
<protein>
    <submittedName>
        <fullName evidence="2">NACHT domain-containing protein</fullName>
    </submittedName>
</protein>
<dbReference type="InterPro" id="IPR049052">
    <property type="entry name" value="nSTAND1"/>
</dbReference>
<dbReference type="Gene3D" id="3.40.50.300">
    <property type="entry name" value="P-loop containing nucleotide triphosphate hydrolases"/>
    <property type="match status" value="1"/>
</dbReference>
<name>A0ABW3QDZ6_9PSEU</name>